<accession>A0A7W9F0E8</accession>
<evidence type="ECO:0000313" key="2">
    <source>
        <dbReference type="Proteomes" id="UP000546701"/>
    </source>
</evidence>
<gene>
    <name evidence="1" type="ORF">FHS99_000736</name>
</gene>
<dbReference type="RefSeq" id="WP_157177313.1">
    <property type="nucleotide sequence ID" value="NZ_BMJP01000001.1"/>
</dbReference>
<dbReference type="AlphaFoldDB" id="A0A7W9F0E8"/>
<proteinExistence type="predicted"/>
<keyword evidence="2" id="KW-1185">Reference proteome</keyword>
<comment type="caution">
    <text evidence="1">The sequence shown here is derived from an EMBL/GenBank/DDBJ whole genome shotgun (WGS) entry which is preliminary data.</text>
</comment>
<dbReference type="Gene3D" id="4.10.410.40">
    <property type="match status" value="1"/>
</dbReference>
<dbReference type="EMBL" id="JACIJR010000002">
    <property type="protein sequence ID" value="MBB5728266.1"/>
    <property type="molecule type" value="Genomic_DNA"/>
</dbReference>
<reference evidence="1 2" key="1">
    <citation type="submission" date="2020-08" db="EMBL/GenBank/DDBJ databases">
        <title>Genomic Encyclopedia of Type Strains, Phase IV (KMG-IV): sequencing the most valuable type-strain genomes for metagenomic binning, comparative biology and taxonomic classification.</title>
        <authorList>
            <person name="Goeker M."/>
        </authorList>
    </citation>
    <scope>NUCLEOTIDE SEQUENCE [LARGE SCALE GENOMIC DNA]</scope>
    <source>
        <strain evidence="1 2">DSM 103336</strain>
    </source>
</reference>
<organism evidence="1 2">
    <name type="scientific">Sphingomonas prati</name>
    <dbReference type="NCBI Taxonomy" id="1843237"/>
    <lineage>
        <taxon>Bacteria</taxon>
        <taxon>Pseudomonadati</taxon>
        <taxon>Pseudomonadota</taxon>
        <taxon>Alphaproteobacteria</taxon>
        <taxon>Sphingomonadales</taxon>
        <taxon>Sphingomonadaceae</taxon>
        <taxon>Sphingomonas</taxon>
    </lineage>
</organism>
<dbReference type="Proteomes" id="UP000546701">
    <property type="component" value="Unassembled WGS sequence"/>
</dbReference>
<dbReference type="OrthoDB" id="7513466at2"/>
<evidence type="ECO:0000313" key="1">
    <source>
        <dbReference type="EMBL" id="MBB5728266.1"/>
    </source>
</evidence>
<name>A0A7W9F0E8_9SPHN</name>
<sequence>MPSSTSAGTTMGVSVAAPATMDAAGYTALTYTTVGGIESIPAFGATSAVNSFQPLAGPQEKHKGPVNYGSLQIPMATDRADAGQTIMNTLGEPDNNAMGSFVVTFPNGDKRYFRGRVFGSPETVGSATNVLMTNSTVEINTKVVKVNAA</sequence>
<protein>
    <submittedName>
        <fullName evidence="1">Uncharacterized protein</fullName>
    </submittedName>
</protein>